<proteinExistence type="predicted"/>
<organism evidence="1 2">
    <name type="scientific">Streptomyces antnestii</name>
    <dbReference type="NCBI Taxonomy" id="2494256"/>
    <lineage>
        <taxon>Bacteria</taxon>
        <taxon>Bacillati</taxon>
        <taxon>Actinomycetota</taxon>
        <taxon>Actinomycetes</taxon>
        <taxon>Kitasatosporales</taxon>
        <taxon>Streptomycetaceae</taxon>
        <taxon>Streptomyces</taxon>
    </lineage>
</organism>
<name>A0A437NZ15_9ACTN</name>
<keyword evidence="2" id="KW-1185">Reference proteome</keyword>
<accession>A0A437NZ15</accession>
<dbReference type="Proteomes" id="UP000283128">
    <property type="component" value="Unassembled WGS sequence"/>
</dbReference>
<dbReference type="AlphaFoldDB" id="A0A437NZ15"/>
<dbReference type="EMBL" id="RZYA01000034">
    <property type="protein sequence ID" value="RVU15269.1"/>
    <property type="molecule type" value="Genomic_DNA"/>
</dbReference>
<gene>
    <name evidence="1" type="ORF">EOT10_39625</name>
</gene>
<dbReference type="RefSeq" id="WP_127833227.1">
    <property type="nucleotide sequence ID" value="NZ_RZYA01000034.1"/>
</dbReference>
<evidence type="ECO:0000313" key="2">
    <source>
        <dbReference type="Proteomes" id="UP000283128"/>
    </source>
</evidence>
<comment type="caution">
    <text evidence="1">The sequence shown here is derived from an EMBL/GenBank/DDBJ whole genome shotgun (WGS) entry which is preliminary data.</text>
</comment>
<evidence type="ECO:0000313" key="1">
    <source>
        <dbReference type="EMBL" id="RVU15269.1"/>
    </source>
</evidence>
<sequence length="199" mass="21407">MGFSGELVFGRSGHPLLSASVFDGIDQSKDTVHVSWPRVGGWQTLQFGGDVIKKPEATLRALVEWTGALACVASVYDSDVAMVMGLGPEGELWEACLNLEKAAGLWAEVPDDVDDMSEWISTPAFAEAVDRKRAELDAHVSGDAQGALDWARSAGFAHSVTVASVQEVLRSGEVFVEELFDALLDRLGFPEAVDPESQR</sequence>
<dbReference type="OrthoDB" id="4164262at2"/>
<protein>
    <submittedName>
        <fullName evidence="1">Uncharacterized protein</fullName>
    </submittedName>
</protein>
<reference evidence="1 2" key="1">
    <citation type="submission" date="2019-01" db="EMBL/GenBank/DDBJ databases">
        <title>Genome sequences of Streptomyces and Rhizobium isolates collected from root and soil.</title>
        <authorList>
            <person name="Chhettri S."/>
            <person name="Sevigny J.L."/>
            <person name="Sen A."/>
            <person name="Ennis N."/>
            <person name="Tisa L."/>
        </authorList>
    </citation>
    <scope>NUCLEOTIDE SEQUENCE [LARGE SCALE GENOMIC DNA]</scope>
    <source>
        <strain evidence="1 2">San01</strain>
    </source>
</reference>